<dbReference type="EMBL" id="CAKXAJ010025186">
    <property type="protein sequence ID" value="CAH2236163.1"/>
    <property type="molecule type" value="Genomic_DNA"/>
</dbReference>
<name>A0A8S4RK19_9NEOP</name>
<reference evidence="9" key="1">
    <citation type="submission" date="2022-03" db="EMBL/GenBank/DDBJ databases">
        <authorList>
            <person name="Lindestad O."/>
        </authorList>
    </citation>
    <scope>NUCLEOTIDE SEQUENCE</scope>
</reference>
<proteinExistence type="inferred from homology"/>
<organism evidence="9 10">
    <name type="scientific">Pararge aegeria aegeria</name>
    <dbReference type="NCBI Taxonomy" id="348720"/>
    <lineage>
        <taxon>Eukaryota</taxon>
        <taxon>Metazoa</taxon>
        <taxon>Ecdysozoa</taxon>
        <taxon>Arthropoda</taxon>
        <taxon>Hexapoda</taxon>
        <taxon>Insecta</taxon>
        <taxon>Pterygota</taxon>
        <taxon>Neoptera</taxon>
        <taxon>Endopterygota</taxon>
        <taxon>Lepidoptera</taxon>
        <taxon>Glossata</taxon>
        <taxon>Ditrysia</taxon>
        <taxon>Papilionoidea</taxon>
        <taxon>Nymphalidae</taxon>
        <taxon>Satyrinae</taxon>
        <taxon>Satyrini</taxon>
        <taxon>Parargina</taxon>
        <taxon>Pararge</taxon>
    </lineage>
</organism>
<dbReference type="AlphaFoldDB" id="A0A8S4RK19"/>
<dbReference type="OrthoDB" id="272271at2759"/>
<keyword evidence="6" id="KW-0546">Nucleotide metabolism</keyword>
<evidence type="ECO:0000256" key="5">
    <source>
        <dbReference type="ARBA" id="ARBA00022833"/>
    </source>
</evidence>
<dbReference type="InterPro" id="IPR006330">
    <property type="entry name" value="Ado/ade_deaminase"/>
</dbReference>
<evidence type="ECO:0000256" key="6">
    <source>
        <dbReference type="ARBA" id="ARBA00023080"/>
    </source>
</evidence>
<evidence type="ECO:0000313" key="9">
    <source>
        <dbReference type="EMBL" id="CAH2236163.1"/>
    </source>
</evidence>
<evidence type="ECO:0000256" key="7">
    <source>
        <dbReference type="ARBA" id="ARBA00048787"/>
    </source>
</evidence>
<keyword evidence="4" id="KW-0378">Hydrolase</keyword>
<comment type="caution">
    <text evidence="9">The sequence shown here is derived from an EMBL/GenBank/DDBJ whole genome shotgun (WGS) entry which is preliminary data.</text>
</comment>
<evidence type="ECO:0000256" key="4">
    <source>
        <dbReference type="ARBA" id="ARBA00022801"/>
    </source>
</evidence>
<dbReference type="GO" id="GO:0009117">
    <property type="term" value="P:nucleotide metabolic process"/>
    <property type="evidence" value="ECO:0007669"/>
    <property type="project" value="UniProtKB-KW"/>
</dbReference>
<dbReference type="Pfam" id="PF00962">
    <property type="entry name" value="A_deaminase"/>
    <property type="match status" value="1"/>
</dbReference>
<dbReference type="SUPFAM" id="SSF51556">
    <property type="entry name" value="Metallo-dependent hydrolases"/>
    <property type="match status" value="1"/>
</dbReference>
<gene>
    <name evidence="9" type="primary">jg17676</name>
    <name evidence="9" type="ORF">PAEG_LOCUS13643</name>
</gene>
<accession>A0A8S4RK19</accession>
<evidence type="ECO:0000259" key="8">
    <source>
        <dbReference type="Pfam" id="PF00962"/>
    </source>
</evidence>
<dbReference type="InterPro" id="IPR032466">
    <property type="entry name" value="Metal_Hydrolase"/>
</dbReference>
<comment type="catalytic activity">
    <reaction evidence="7">
        <text>N(6)-methyl-AMP + H2O + H(+) = IMP + methylamine</text>
        <dbReference type="Rhea" id="RHEA:16001"/>
        <dbReference type="ChEBI" id="CHEBI:15377"/>
        <dbReference type="ChEBI" id="CHEBI:15378"/>
        <dbReference type="ChEBI" id="CHEBI:58053"/>
        <dbReference type="ChEBI" id="CHEBI:59338"/>
        <dbReference type="ChEBI" id="CHEBI:144842"/>
    </reaction>
    <physiologicalReaction direction="left-to-right" evidence="7">
        <dbReference type="Rhea" id="RHEA:16002"/>
    </physiologicalReaction>
</comment>
<dbReference type="GO" id="GO:0046872">
    <property type="term" value="F:metal ion binding"/>
    <property type="evidence" value="ECO:0007669"/>
    <property type="project" value="UniProtKB-KW"/>
</dbReference>
<keyword evidence="3" id="KW-0479">Metal-binding</keyword>
<evidence type="ECO:0000256" key="1">
    <source>
        <dbReference type="ARBA" id="ARBA00001947"/>
    </source>
</evidence>
<dbReference type="GO" id="GO:0046103">
    <property type="term" value="P:inosine biosynthetic process"/>
    <property type="evidence" value="ECO:0007669"/>
    <property type="project" value="TreeGrafter"/>
</dbReference>
<protein>
    <submittedName>
        <fullName evidence="9">Jg17676 protein</fullName>
    </submittedName>
</protein>
<evidence type="ECO:0000313" key="10">
    <source>
        <dbReference type="Proteomes" id="UP000838756"/>
    </source>
</evidence>
<keyword evidence="5" id="KW-0862">Zinc</keyword>
<dbReference type="PANTHER" id="PTHR11409:SF42">
    <property type="entry name" value="ADENOSINE DEAMINASE-LIKE PROTEIN"/>
    <property type="match status" value="1"/>
</dbReference>
<dbReference type="InterPro" id="IPR001365">
    <property type="entry name" value="A_deaminase_dom"/>
</dbReference>
<dbReference type="Gene3D" id="3.20.20.140">
    <property type="entry name" value="Metal-dependent hydrolases"/>
    <property type="match status" value="1"/>
</dbReference>
<keyword evidence="10" id="KW-1185">Reference proteome</keyword>
<dbReference type="GO" id="GO:0004000">
    <property type="term" value="F:adenosine deaminase activity"/>
    <property type="evidence" value="ECO:0007669"/>
    <property type="project" value="TreeGrafter"/>
</dbReference>
<feature type="domain" description="Adenosine deaminase" evidence="8">
    <location>
        <begin position="11"/>
        <end position="337"/>
    </location>
</feature>
<dbReference type="PANTHER" id="PTHR11409">
    <property type="entry name" value="ADENOSINE DEAMINASE"/>
    <property type="match status" value="1"/>
</dbReference>
<dbReference type="CDD" id="cd00443">
    <property type="entry name" value="ADA_AMPD"/>
    <property type="match status" value="1"/>
</dbReference>
<sequence length="346" mass="39136">MDLQTFCQELPKLELHAHLNGSLSRSTMTFIKRFLALTGMADESDVFLDEFQVGPSDTKNLSDCFQVFDIAHKLTITKETLTMATALTLREFERDGCCYIELRSTPRQTAHLTISEYIETVVQSMKSARERGLICCFIISINRNSSKEDADVIVDHAIEYHTKYPDIVVGVELSGNPAVGMFQDFVPALDKARKAGLKITLHCGEICNTQEVIEMINFKPERIGHGIYIHPKFGGNDTTWDLLRNSRIPVEICLTSNVNTKSTPDFNSHHFKEFYNANIPVVLCTDDKGVFSTSLSQEYHICGETYGIEQSKLARLSLKACNYIFAEDVRKILTEKILNFINKNEL</sequence>
<dbReference type="Proteomes" id="UP000838756">
    <property type="component" value="Unassembled WGS sequence"/>
</dbReference>
<evidence type="ECO:0000256" key="3">
    <source>
        <dbReference type="ARBA" id="ARBA00022723"/>
    </source>
</evidence>
<comment type="cofactor">
    <cofactor evidence="1">
        <name>Zn(2+)</name>
        <dbReference type="ChEBI" id="CHEBI:29105"/>
    </cofactor>
</comment>
<evidence type="ECO:0000256" key="2">
    <source>
        <dbReference type="ARBA" id="ARBA00006676"/>
    </source>
</evidence>
<dbReference type="GO" id="GO:0006154">
    <property type="term" value="P:adenosine catabolic process"/>
    <property type="evidence" value="ECO:0007669"/>
    <property type="project" value="TreeGrafter"/>
</dbReference>
<comment type="similarity">
    <text evidence="2">Belongs to the metallo-dependent hydrolases superfamily. Adenosine and AMP deaminases family.</text>
</comment>